<feature type="compositionally biased region" description="Polar residues" evidence="3">
    <location>
        <begin position="101"/>
        <end position="125"/>
    </location>
</feature>
<dbReference type="PANTHER" id="PTHR11240:SF22">
    <property type="entry name" value="RIBONUCLEASE T2"/>
    <property type="match status" value="1"/>
</dbReference>
<protein>
    <submittedName>
        <fullName evidence="5">Ribonuclease T2 domain-containing protein</fullName>
    </submittedName>
</protein>
<dbReference type="InterPro" id="IPR036430">
    <property type="entry name" value="RNase_T2-like_sf"/>
</dbReference>
<feature type="compositionally biased region" description="Polar residues" evidence="3">
    <location>
        <begin position="51"/>
        <end position="62"/>
    </location>
</feature>
<feature type="region of interest" description="Disordered" evidence="3">
    <location>
        <begin position="308"/>
        <end position="329"/>
    </location>
</feature>
<dbReference type="GO" id="GO:0006401">
    <property type="term" value="P:RNA catabolic process"/>
    <property type="evidence" value="ECO:0007669"/>
    <property type="project" value="TreeGrafter"/>
</dbReference>
<evidence type="ECO:0000256" key="1">
    <source>
        <dbReference type="ARBA" id="ARBA00007469"/>
    </source>
</evidence>
<dbReference type="InterPro" id="IPR001568">
    <property type="entry name" value="RNase_T2-like"/>
</dbReference>
<sequence>MKFNKCLLVCLIFQTLLIFCEAGGNLKRNPPSPNRLGPGTRTMSPLRINSGRVSPSGTNGRSQAWGPPMTNTALVRPGPPGASAWPRPQTPLAPVWPLPNTPQASGSFRPQTPQASGSPRPQTPQAPAWSRPYAPQAPGSPRIQTPPALVWPLPNTPQASGSFRPQTPQAPAWSRPYAPQAPGSPRIQTPPALVWPLPNTPQASGSFRPQTPQASGSPRPQTPQAPAWSRPYAPQAPGSPRIQTPQASAWVRPQTSPASGWSRPQPPVYSPVVVPSVSRPQSPGSEFFPKLTAPKQTYAEAEEQRRLEILKSPSSGSISSTGSGYYSNSRRSSVTSMSSFSSGYSGSGNLYQPIGLDAPKSTAIQRSIASSQTCVDIKNMPIARAENCFDYFTLAVLWPPGYAYKQKQSGKHIRTDKVRPSWLIHGLWPSMFDRRQNPISTCPRSDIYYRRDRLITNKILGVLDNTWYTILAKGYSDNTKFWEHEFKDHGSCASRSSAIGDDVKYFEKTLELFSQLNIGTTLSNARYKVGTTTELRNIIEVIEDRVGATINAAIVTNLHNYESYLSELYICYDINLRIMDCPYVKLPNNILDRKVKLVETLPIA</sequence>
<dbReference type="GO" id="GO:0005576">
    <property type="term" value="C:extracellular region"/>
    <property type="evidence" value="ECO:0007669"/>
    <property type="project" value="TreeGrafter"/>
</dbReference>
<dbReference type="PROSITE" id="PS00530">
    <property type="entry name" value="RNASE_T2_1"/>
    <property type="match status" value="1"/>
</dbReference>
<keyword evidence="4" id="KW-0732">Signal</keyword>
<dbReference type="AlphaFoldDB" id="B7S877"/>
<dbReference type="PANTHER" id="PTHR11240">
    <property type="entry name" value="RIBONUCLEASE T2"/>
    <property type="match status" value="1"/>
</dbReference>
<dbReference type="EMBL" id="EF710644">
    <property type="protein sequence ID" value="ACE75101.1"/>
    <property type="molecule type" value="Genomic_DNA"/>
</dbReference>
<evidence type="ECO:0000313" key="5">
    <source>
        <dbReference type="EMBL" id="ACE75101.1"/>
    </source>
</evidence>
<feature type="chain" id="PRO_5002860986" evidence="4">
    <location>
        <begin position="23"/>
        <end position="604"/>
    </location>
</feature>
<feature type="compositionally biased region" description="Polar residues" evidence="3">
    <location>
        <begin position="200"/>
        <end position="224"/>
    </location>
</feature>
<dbReference type="GO" id="GO:0033897">
    <property type="term" value="F:ribonuclease T2 activity"/>
    <property type="evidence" value="ECO:0007669"/>
    <property type="project" value="InterPro"/>
</dbReference>
<comment type="similarity">
    <text evidence="1 2">Belongs to the RNase T2 family.</text>
</comment>
<feature type="signal peptide" evidence="4">
    <location>
        <begin position="1"/>
        <end position="22"/>
    </location>
</feature>
<accession>B7S877</accession>
<dbReference type="InterPro" id="IPR018188">
    <property type="entry name" value="RNase_T2_His_AS_1"/>
</dbReference>
<feature type="compositionally biased region" description="Low complexity" evidence="3">
    <location>
        <begin position="312"/>
        <end position="329"/>
    </location>
</feature>
<feature type="compositionally biased region" description="Pro residues" evidence="3">
    <location>
        <begin position="88"/>
        <end position="100"/>
    </location>
</feature>
<proteinExistence type="inferred from homology"/>
<evidence type="ECO:0000256" key="3">
    <source>
        <dbReference type="SAM" id="MobiDB-lite"/>
    </source>
</evidence>
<dbReference type="GO" id="GO:0003723">
    <property type="term" value="F:RNA binding"/>
    <property type="evidence" value="ECO:0007669"/>
    <property type="project" value="InterPro"/>
</dbReference>
<dbReference type="Gene3D" id="3.90.730.10">
    <property type="entry name" value="Ribonuclease T2-like"/>
    <property type="match status" value="1"/>
</dbReference>
<organism evidence="5">
    <name type="scientific">Glyptapanteles flavicoxis</name>
    <dbReference type="NCBI Taxonomy" id="463051"/>
    <lineage>
        <taxon>Eukaryota</taxon>
        <taxon>Metazoa</taxon>
        <taxon>Ecdysozoa</taxon>
        <taxon>Arthropoda</taxon>
        <taxon>Hexapoda</taxon>
        <taxon>Insecta</taxon>
        <taxon>Pterygota</taxon>
        <taxon>Neoptera</taxon>
        <taxon>Endopterygota</taxon>
        <taxon>Hymenoptera</taxon>
        <taxon>Apocrita</taxon>
        <taxon>Ichneumonoidea</taxon>
        <taxon>Braconidae</taxon>
        <taxon>Microgastrinae</taxon>
        <taxon>Glyptapanteles</taxon>
    </lineage>
</organism>
<gene>
    <name evidence="5" type="ORF">GFP_L7_0430</name>
</gene>
<dbReference type="Pfam" id="PF00445">
    <property type="entry name" value="Ribonuclease_T2"/>
    <property type="match status" value="1"/>
</dbReference>
<feature type="compositionally biased region" description="Polar residues" evidence="3">
    <location>
        <begin position="241"/>
        <end position="259"/>
    </location>
</feature>
<feature type="compositionally biased region" description="Polar residues" evidence="3">
    <location>
        <begin position="156"/>
        <end position="169"/>
    </location>
</feature>
<dbReference type="PRINTS" id="PR01217">
    <property type="entry name" value="PRICHEXTENSN"/>
</dbReference>
<reference evidence="5" key="1">
    <citation type="submission" date="2007-06" db="EMBL/GenBank/DDBJ databases">
        <title>Bracovirus Evolution: Comparative Genomics of Multiple Viral and Proviral Genomes.</title>
        <authorList>
            <person name="Desjardins C.A."/>
            <person name="Gundersen-Rindal D.E."/>
            <person name="Hostetler J.B."/>
            <person name="Tallon L.J."/>
            <person name="Utterback T.R."/>
            <person name="Fuester R.W."/>
            <person name="Schatz M.C."/>
            <person name="Pedroni M.J."/>
            <person name="Fadrosh D.W."/>
            <person name="Haas B.J."/>
            <person name="Toms B.S."/>
            <person name="Chen D."/>
            <person name="Nene V."/>
        </authorList>
    </citation>
    <scope>NUCLEOTIDE SEQUENCE</scope>
</reference>
<evidence type="ECO:0000256" key="2">
    <source>
        <dbReference type="RuleBase" id="RU004328"/>
    </source>
</evidence>
<feature type="region of interest" description="Disordered" evidence="3">
    <location>
        <begin position="27"/>
        <end position="267"/>
    </location>
</feature>
<dbReference type="SUPFAM" id="SSF55895">
    <property type="entry name" value="Ribonuclease Rh-like"/>
    <property type="match status" value="1"/>
</dbReference>
<name>B7S877_9HYME</name>
<evidence type="ECO:0000256" key="4">
    <source>
        <dbReference type="SAM" id="SignalP"/>
    </source>
</evidence>